<dbReference type="AlphaFoldDB" id="X0VC80"/>
<evidence type="ECO:0000256" key="10">
    <source>
        <dbReference type="ARBA" id="ARBA00022759"/>
    </source>
</evidence>
<dbReference type="InterPro" id="IPR024567">
    <property type="entry name" value="RNase_HII/HIII_dom"/>
</dbReference>
<keyword evidence="10" id="KW-0255">Endonuclease</keyword>
<dbReference type="InterPro" id="IPR001352">
    <property type="entry name" value="RNase_HII/HIII"/>
</dbReference>
<comment type="cofactor">
    <cofactor evidence="3">
        <name>Mg(2+)</name>
        <dbReference type="ChEBI" id="CHEBI:18420"/>
    </cofactor>
</comment>
<name>X0VC80_9ZZZZ</name>
<dbReference type="GO" id="GO:0046872">
    <property type="term" value="F:metal ion binding"/>
    <property type="evidence" value="ECO:0007669"/>
    <property type="project" value="UniProtKB-KW"/>
</dbReference>
<evidence type="ECO:0000256" key="3">
    <source>
        <dbReference type="ARBA" id="ARBA00001946"/>
    </source>
</evidence>
<dbReference type="GO" id="GO:0003723">
    <property type="term" value="F:RNA binding"/>
    <property type="evidence" value="ECO:0007669"/>
    <property type="project" value="InterPro"/>
</dbReference>
<dbReference type="EMBL" id="BARS01037809">
    <property type="protein sequence ID" value="GAG15724.1"/>
    <property type="molecule type" value="Genomic_DNA"/>
</dbReference>
<dbReference type="GO" id="GO:0006298">
    <property type="term" value="P:mismatch repair"/>
    <property type="evidence" value="ECO:0007669"/>
    <property type="project" value="TreeGrafter"/>
</dbReference>
<accession>X0VC80</accession>
<dbReference type="InterPro" id="IPR012337">
    <property type="entry name" value="RNaseH-like_sf"/>
</dbReference>
<evidence type="ECO:0000313" key="13">
    <source>
        <dbReference type="EMBL" id="GAG15724.1"/>
    </source>
</evidence>
<dbReference type="InterPro" id="IPR036397">
    <property type="entry name" value="RNaseH_sf"/>
</dbReference>
<feature type="domain" description="RNase H type-2" evidence="12">
    <location>
        <begin position="1"/>
        <end position="155"/>
    </location>
</feature>
<comment type="catalytic activity">
    <reaction evidence="1">
        <text>Endonucleolytic cleavage to 5'-phosphomonoester.</text>
        <dbReference type="EC" id="3.1.26.4"/>
    </reaction>
</comment>
<evidence type="ECO:0000256" key="6">
    <source>
        <dbReference type="ARBA" id="ARBA00012180"/>
    </source>
</evidence>
<keyword evidence="11" id="KW-0378">Hydrolase</keyword>
<dbReference type="PANTHER" id="PTHR10954:SF23">
    <property type="entry name" value="RIBONUCLEASE"/>
    <property type="match status" value="1"/>
</dbReference>
<dbReference type="Gene3D" id="1.10.10.460">
    <property type="entry name" value="Ribonuclease hii. Domain 2"/>
    <property type="match status" value="1"/>
</dbReference>
<dbReference type="SUPFAM" id="SSF53098">
    <property type="entry name" value="Ribonuclease H-like"/>
    <property type="match status" value="1"/>
</dbReference>
<dbReference type="InterPro" id="IPR023160">
    <property type="entry name" value="RNase_HII_hlx-loop-hlx_cap_dom"/>
</dbReference>
<dbReference type="Pfam" id="PF01351">
    <property type="entry name" value="RNase_HII"/>
    <property type="match status" value="1"/>
</dbReference>
<evidence type="ECO:0000256" key="5">
    <source>
        <dbReference type="ARBA" id="ARBA00004496"/>
    </source>
</evidence>
<evidence type="ECO:0000256" key="8">
    <source>
        <dbReference type="ARBA" id="ARBA00022722"/>
    </source>
</evidence>
<keyword evidence="7" id="KW-0963">Cytoplasm</keyword>
<evidence type="ECO:0000256" key="7">
    <source>
        <dbReference type="ARBA" id="ARBA00022490"/>
    </source>
</evidence>
<organism evidence="13">
    <name type="scientific">marine sediment metagenome</name>
    <dbReference type="NCBI Taxonomy" id="412755"/>
    <lineage>
        <taxon>unclassified sequences</taxon>
        <taxon>metagenomes</taxon>
        <taxon>ecological metagenomes</taxon>
    </lineage>
</organism>
<dbReference type="PROSITE" id="PS51975">
    <property type="entry name" value="RNASE_H_2"/>
    <property type="match status" value="1"/>
</dbReference>
<evidence type="ECO:0000256" key="2">
    <source>
        <dbReference type="ARBA" id="ARBA00001936"/>
    </source>
</evidence>
<evidence type="ECO:0000256" key="9">
    <source>
        <dbReference type="ARBA" id="ARBA00022723"/>
    </source>
</evidence>
<gene>
    <name evidence="13" type="ORF">S01H1_57927</name>
</gene>
<proteinExistence type="predicted"/>
<dbReference type="Gene3D" id="3.30.420.10">
    <property type="entry name" value="Ribonuclease H-like superfamily/Ribonuclease H"/>
    <property type="match status" value="1"/>
</dbReference>
<keyword evidence="8" id="KW-0540">Nuclease</keyword>
<dbReference type="GO" id="GO:0043137">
    <property type="term" value="P:DNA replication, removal of RNA primer"/>
    <property type="evidence" value="ECO:0007669"/>
    <property type="project" value="TreeGrafter"/>
</dbReference>
<dbReference type="NCBIfam" id="TIGR00729">
    <property type="entry name" value="ribonuclease HII"/>
    <property type="match status" value="1"/>
</dbReference>
<comment type="cofactor">
    <cofactor evidence="2">
        <name>Mn(2+)</name>
        <dbReference type="ChEBI" id="CHEBI:29035"/>
    </cofactor>
</comment>
<evidence type="ECO:0000256" key="1">
    <source>
        <dbReference type="ARBA" id="ARBA00000077"/>
    </source>
</evidence>
<comment type="caution">
    <text evidence="13">The sequence shown here is derived from an EMBL/GenBank/DDBJ whole genome shotgun (WGS) entry which is preliminary data.</text>
</comment>
<dbReference type="EC" id="3.1.26.4" evidence="6"/>
<evidence type="ECO:0000259" key="12">
    <source>
        <dbReference type="PROSITE" id="PS51975"/>
    </source>
</evidence>
<reference evidence="13" key="1">
    <citation type="journal article" date="2014" name="Front. Microbiol.">
        <title>High frequency of phylogenetically diverse reductive dehalogenase-homologous genes in deep subseafloor sedimentary metagenomes.</title>
        <authorList>
            <person name="Kawai M."/>
            <person name="Futagami T."/>
            <person name="Toyoda A."/>
            <person name="Takaki Y."/>
            <person name="Nishi S."/>
            <person name="Hori S."/>
            <person name="Arai W."/>
            <person name="Tsubouchi T."/>
            <person name="Morono Y."/>
            <person name="Uchiyama I."/>
            <person name="Ito T."/>
            <person name="Fujiyama A."/>
            <person name="Inagaki F."/>
            <person name="Takami H."/>
        </authorList>
    </citation>
    <scope>NUCLEOTIDE SEQUENCE</scope>
    <source>
        <strain evidence="13">Expedition CK06-06</strain>
    </source>
</reference>
<dbReference type="InterPro" id="IPR004649">
    <property type="entry name" value="RNase_H2_suA"/>
</dbReference>
<dbReference type="PANTHER" id="PTHR10954">
    <property type="entry name" value="RIBONUCLEASE H2 SUBUNIT A"/>
    <property type="match status" value="1"/>
</dbReference>
<dbReference type="GO" id="GO:0004523">
    <property type="term" value="F:RNA-DNA hybrid ribonuclease activity"/>
    <property type="evidence" value="ECO:0007669"/>
    <property type="project" value="UniProtKB-EC"/>
</dbReference>
<keyword evidence="9" id="KW-0479">Metal-binding</keyword>
<evidence type="ECO:0000256" key="4">
    <source>
        <dbReference type="ARBA" id="ARBA00004065"/>
    </source>
</evidence>
<dbReference type="GO" id="GO:0005737">
    <property type="term" value="C:cytoplasm"/>
    <property type="evidence" value="ECO:0007669"/>
    <property type="project" value="UniProtKB-SubCell"/>
</dbReference>
<comment type="subcellular location">
    <subcellularLocation>
        <location evidence="5">Cytoplasm</location>
    </subcellularLocation>
</comment>
<feature type="non-terminal residue" evidence="13">
    <location>
        <position position="1"/>
    </location>
</feature>
<protein>
    <recommendedName>
        <fullName evidence="6">ribonuclease H</fullName>
        <ecNumber evidence="6">3.1.26.4</ecNumber>
    </recommendedName>
</protein>
<comment type="function">
    <text evidence="4">Endonuclease that specifically degrades the RNA of RNA-DNA hybrids.</text>
</comment>
<dbReference type="GO" id="GO:0032299">
    <property type="term" value="C:ribonuclease H2 complex"/>
    <property type="evidence" value="ECO:0007669"/>
    <property type="project" value="TreeGrafter"/>
</dbReference>
<sequence length="161" mass="18472">IKKIIKDYHVIIISPQEVDNALSSKNSNLNWLEADKTSEIINKLKPDKAILDCPSPNIKAYKEYIEKLLKKKVDLVVCHKADQLYPIVSAASIIAKVIRDNEIEKIKKKIGVDFGSGYPSDPLTVEFLKENYKKYPEIFRKNWASYKAMLKKKGQKSLSEF</sequence>
<evidence type="ECO:0000256" key="11">
    <source>
        <dbReference type="ARBA" id="ARBA00022801"/>
    </source>
</evidence>